<evidence type="ECO:0000313" key="2">
    <source>
        <dbReference type="Proteomes" id="UP001500102"/>
    </source>
</evidence>
<dbReference type="Proteomes" id="UP001500102">
    <property type="component" value="Unassembled WGS sequence"/>
</dbReference>
<dbReference type="EMBL" id="BAAAQB010000008">
    <property type="protein sequence ID" value="GAA2127690.1"/>
    <property type="molecule type" value="Genomic_DNA"/>
</dbReference>
<protein>
    <submittedName>
        <fullName evidence="1">Uncharacterized protein</fullName>
    </submittedName>
</protein>
<name>A0ABP5K792_9MICC</name>
<sequence>MGTETTLPGSKRPDDNEVLRHGSEIISANAQKAQQDNYLAQLLDPLRHNLLSRTRPMPSGKCFLRRPSKYKYWMGYQLDPLRWMVHTFSNSPNADGGAEARQLVQLNNFAAYRASLYTNWDEAGWTWNGASWEDSAPLAGRRAATRSEYARFTLPLGSRAALLRFTAHSSNGIAEVRMVDDLGATHTPFDLLSGRAMLEAGLVTQGDIDAENIRSSAYYVNQHTYGASSVTDVVLSTNLDAQRTYTVTVLGTGVPRAGSIPINLVGSSSAEVEFSGCAATRAAVSKGAGGTPAQGNAYFRLTVTDSAAGIHNQRVDITPRITVIPGVAYTMSAYLRAAGIVGVSLQMVFFDSGGAVVGNSSYSPTITGSTFVRTSVTATPPAGTVSMLLRIGNTNATGVGSTMDFYGVMLDQSDTLRSCPEGAPGPHMTVAAIGRDHPTPNSQTTWVLDEQLGGSGTRDPSAWEYALGVDIGGTDSYIGNQHGYDRPTSWTVYADAKTLTPPVGAIYTSNGFTIERLSDLYHPGSASKVGTARVVYSMSAAGGLHVDRKITWATDGWYYNPYMVMWPTTLERVSWVGANQTWTADQNIGKAPAGQLGKLPYQLCYAWNAAGNYVALCDSGLEGFRSFAWGTAYAYYEDRSATLKKLYVAPITDGVRRRFVAGDTMQAASTYAAGRVSSPEATLKR</sequence>
<gene>
    <name evidence="1" type="ORF">GCM10009825_06110</name>
</gene>
<keyword evidence="2" id="KW-1185">Reference proteome</keyword>
<accession>A0ABP5K792</accession>
<evidence type="ECO:0000313" key="1">
    <source>
        <dbReference type="EMBL" id="GAA2127690.1"/>
    </source>
</evidence>
<reference evidence="2" key="1">
    <citation type="journal article" date="2019" name="Int. J. Syst. Evol. Microbiol.">
        <title>The Global Catalogue of Microorganisms (GCM) 10K type strain sequencing project: providing services to taxonomists for standard genome sequencing and annotation.</title>
        <authorList>
            <consortium name="The Broad Institute Genomics Platform"/>
            <consortium name="The Broad Institute Genome Sequencing Center for Infectious Disease"/>
            <person name="Wu L."/>
            <person name="Ma J."/>
        </authorList>
    </citation>
    <scope>NUCLEOTIDE SEQUENCE [LARGE SCALE GENOMIC DNA]</scope>
    <source>
        <strain evidence="2">JCM 15921</strain>
    </source>
</reference>
<proteinExistence type="predicted"/>
<comment type="caution">
    <text evidence="1">The sequence shown here is derived from an EMBL/GenBank/DDBJ whole genome shotgun (WGS) entry which is preliminary data.</text>
</comment>
<organism evidence="1 2">
    <name type="scientific">Arthrobacter humicola</name>
    <dbReference type="NCBI Taxonomy" id="409291"/>
    <lineage>
        <taxon>Bacteria</taxon>
        <taxon>Bacillati</taxon>
        <taxon>Actinomycetota</taxon>
        <taxon>Actinomycetes</taxon>
        <taxon>Micrococcales</taxon>
        <taxon>Micrococcaceae</taxon>
        <taxon>Arthrobacter</taxon>
    </lineage>
</organism>
<dbReference type="Gene3D" id="2.60.120.260">
    <property type="entry name" value="Galactose-binding domain-like"/>
    <property type="match status" value="1"/>
</dbReference>